<dbReference type="OrthoDB" id="3811940at2759"/>
<name>A0A6A6IJN8_9PLEO</name>
<organism evidence="1 2">
    <name type="scientific">Trematosphaeria pertusa</name>
    <dbReference type="NCBI Taxonomy" id="390896"/>
    <lineage>
        <taxon>Eukaryota</taxon>
        <taxon>Fungi</taxon>
        <taxon>Dikarya</taxon>
        <taxon>Ascomycota</taxon>
        <taxon>Pezizomycotina</taxon>
        <taxon>Dothideomycetes</taxon>
        <taxon>Pleosporomycetidae</taxon>
        <taxon>Pleosporales</taxon>
        <taxon>Massarineae</taxon>
        <taxon>Trematosphaeriaceae</taxon>
        <taxon>Trematosphaeria</taxon>
    </lineage>
</organism>
<dbReference type="EMBL" id="ML987194">
    <property type="protein sequence ID" value="KAF2250439.1"/>
    <property type="molecule type" value="Genomic_DNA"/>
</dbReference>
<protein>
    <submittedName>
        <fullName evidence="1">Uncharacterized protein</fullName>
    </submittedName>
</protein>
<evidence type="ECO:0000313" key="1">
    <source>
        <dbReference type="EMBL" id="KAF2250439.1"/>
    </source>
</evidence>
<gene>
    <name evidence="1" type="ORF">BU26DRAFT_564289</name>
</gene>
<dbReference type="AlphaFoldDB" id="A0A6A6IJN8"/>
<sequence length="130" mass="14970">MQCLKAARRVREEDERLKSGLRKLEAYERSYTKQYHEYVQQQGKLADNVASEFTEVYFLRGWEISQAVTEAEKGLEEARKLAKNAGVPNADDQESEFASVPGEGYDDEYHEACIDSCDRGLVEGWLRRND</sequence>
<keyword evidence="2" id="KW-1185">Reference proteome</keyword>
<dbReference type="GeneID" id="54586600"/>
<dbReference type="RefSeq" id="XP_033685443.1">
    <property type="nucleotide sequence ID" value="XM_033833270.1"/>
</dbReference>
<reference evidence="1" key="1">
    <citation type="journal article" date="2020" name="Stud. Mycol.">
        <title>101 Dothideomycetes genomes: a test case for predicting lifestyles and emergence of pathogens.</title>
        <authorList>
            <person name="Haridas S."/>
            <person name="Albert R."/>
            <person name="Binder M."/>
            <person name="Bloem J."/>
            <person name="Labutti K."/>
            <person name="Salamov A."/>
            <person name="Andreopoulos B."/>
            <person name="Baker S."/>
            <person name="Barry K."/>
            <person name="Bills G."/>
            <person name="Bluhm B."/>
            <person name="Cannon C."/>
            <person name="Castanera R."/>
            <person name="Culley D."/>
            <person name="Daum C."/>
            <person name="Ezra D."/>
            <person name="Gonzalez J."/>
            <person name="Henrissat B."/>
            <person name="Kuo A."/>
            <person name="Liang C."/>
            <person name="Lipzen A."/>
            <person name="Lutzoni F."/>
            <person name="Magnuson J."/>
            <person name="Mondo S."/>
            <person name="Nolan M."/>
            <person name="Ohm R."/>
            <person name="Pangilinan J."/>
            <person name="Park H.-J."/>
            <person name="Ramirez L."/>
            <person name="Alfaro M."/>
            <person name="Sun H."/>
            <person name="Tritt A."/>
            <person name="Yoshinaga Y."/>
            <person name="Zwiers L.-H."/>
            <person name="Turgeon B."/>
            <person name="Goodwin S."/>
            <person name="Spatafora J."/>
            <person name="Crous P."/>
            <person name="Grigoriev I."/>
        </authorList>
    </citation>
    <scope>NUCLEOTIDE SEQUENCE</scope>
    <source>
        <strain evidence="1">CBS 122368</strain>
    </source>
</reference>
<dbReference type="Proteomes" id="UP000800094">
    <property type="component" value="Unassembled WGS sequence"/>
</dbReference>
<evidence type="ECO:0000313" key="2">
    <source>
        <dbReference type="Proteomes" id="UP000800094"/>
    </source>
</evidence>
<accession>A0A6A6IJN8</accession>
<proteinExistence type="predicted"/>